<comment type="caution">
    <text evidence="1">The sequence shown here is derived from an EMBL/GenBank/DDBJ whole genome shotgun (WGS) entry which is preliminary data.</text>
</comment>
<gene>
    <name evidence="1" type="ORF">J2W91_001810</name>
</gene>
<dbReference type="Proteomes" id="UP001254832">
    <property type="component" value="Unassembled WGS sequence"/>
</dbReference>
<protein>
    <submittedName>
        <fullName evidence="1">Uncharacterized protein</fullName>
    </submittedName>
</protein>
<dbReference type="RefSeq" id="WP_056701641.1">
    <property type="nucleotide sequence ID" value="NZ_JAVDTR010000004.1"/>
</dbReference>
<accession>A0AAP5H265</accession>
<dbReference type="InterPro" id="IPR011044">
    <property type="entry name" value="Quino_amine_DH_bsu"/>
</dbReference>
<name>A0AAP5H265_PAEAM</name>
<organism evidence="1 2">
    <name type="scientific">Paenibacillus amylolyticus</name>
    <dbReference type="NCBI Taxonomy" id="1451"/>
    <lineage>
        <taxon>Bacteria</taxon>
        <taxon>Bacillati</taxon>
        <taxon>Bacillota</taxon>
        <taxon>Bacilli</taxon>
        <taxon>Bacillales</taxon>
        <taxon>Paenibacillaceae</taxon>
        <taxon>Paenibacillus</taxon>
    </lineage>
</organism>
<dbReference type="EMBL" id="JAVDTR010000004">
    <property type="protein sequence ID" value="MDR6723358.1"/>
    <property type="molecule type" value="Genomic_DNA"/>
</dbReference>
<proteinExistence type="predicted"/>
<reference evidence="1" key="1">
    <citation type="submission" date="2023-07" db="EMBL/GenBank/DDBJ databases">
        <title>Sorghum-associated microbial communities from plants grown in Nebraska, USA.</title>
        <authorList>
            <person name="Schachtman D."/>
        </authorList>
    </citation>
    <scope>NUCLEOTIDE SEQUENCE</scope>
    <source>
        <strain evidence="1">BE80</strain>
    </source>
</reference>
<dbReference type="SUPFAM" id="SSF50969">
    <property type="entry name" value="YVTN repeat-like/Quinoprotein amine dehydrogenase"/>
    <property type="match status" value="1"/>
</dbReference>
<dbReference type="AlphaFoldDB" id="A0AAP5H265"/>
<evidence type="ECO:0000313" key="1">
    <source>
        <dbReference type="EMBL" id="MDR6723358.1"/>
    </source>
</evidence>
<evidence type="ECO:0000313" key="2">
    <source>
        <dbReference type="Proteomes" id="UP001254832"/>
    </source>
</evidence>
<sequence>MSFYSVPLPELHPSPGTLIAIQELTEEFPNPERIMVLALNEHAELWKLNLHTGVTERILQTNIPEMNLLHPVQIVTSPDGSVAAVSNIYGQRAAVYNLLTGKEILQLSRDDYHYDVSTYPLSFAYIDQRLILVHGTEWNRLDLTDVLRGTSLTGRPTPAYNNDSNQNTDEPDTSEHYLNYFHGKLSVSPDQKWIVDSGWVWAPLGITRTWSLENWLNHAWESENGSSIHNLWQTMDWDLPSAWISPDTIAIWGQVDEEMVDEEDWQEEGVSPAIILFNVQTGERMGVITSVPAFSTTSLVEGVFPHAQAGMAADQDKLFTWRYGLDLHVWNCSTLTCDATTTEVHPQLYHHQAKLFIGLSTDAPHQLLACEYDSNSA</sequence>